<evidence type="ECO:0000313" key="2">
    <source>
        <dbReference type="Proteomes" id="UP000762676"/>
    </source>
</evidence>
<reference evidence="1 2" key="1">
    <citation type="journal article" date="2021" name="Elife">
        <title>Chloroplast acquisition without the gene transfer in kleptoplastic sea slugs, Plakobranchus ocellatus.</title>
        <authorList>
            <person name="Maeda T."/>
            <person name="Takahashi S."/>
            <person name="Yoshida T."/>
            <person name="Shimamura S."/>
            <person name="Takaki Y."/>
            <person name="Nagai Y."/>
            <person name="Toyoda A."/>
            <person name="Suzuki Y."/>
            <person name="Arimoto A."/>
            <person name="Ishii H."/>
            <person name="Satoh N."/>
            <person name="Nishiyama T."/>
            <person name="Hasebe M."/>
            <person name="Maruyama T."/>
            <person name="Minagawa J."/>
            <person name="Obokata J."/>
            <person name="Shigenobu S."/>
        </authorList>
    </citation>
    <scope>NUCLEOTIDE SEQUENCE [LARGE SCALE GENOMIC DNA]</scope>
</reference>
<proteinExistence type="predicted"/>
<accession>A0AAV4F8S2</accession>
<keyword evidence="2" id="KW-1185">Reference proteome</keyword>
<sequence>METQFPCGCLGHNKPRADHSRWPSLKGLASLDNRAYAERPVFLGDQSGHFRKTTGLLFLCMRSRDYPEMNCGNAGTVLDTGQLRQAK</sequence>
<dbReference type="Proteomes" id="UP000762676">
    <property type="component" value="Unassembled WGS sequence"/>
</dbReference>
<gene>
    <name evidence="1" type="ORF">ElyMa_002051100</name>
</gene>
<evidence type="ECO:0000313" key="1">
    <source>
        <dbReference type="EMBL" id="GFR69469.1"/>
    </source>
</evidence>
<protein>
    <submittedName>
        <fullName evidence="1">Uncharacterized protein</fullName>
    </submittedName>
</protein>
<name>A0AAV4F8S2_9GAST</name>
<dbReference type="EMBL" id="BMAT01004157">
    <property type="protein sequence ID" value="GFR69469.1"/>
    <property type="molecule type" value="Genomic_DNA"/>
</dbReference>
<organism evidence="1 2">
    <name type="scientific">Elysia marginata</name>
    <dbReference type="NCBI Taxonomy" id="1093978"/>
    <lineage>
        <taxon>Eukaryota</taxon>
        <taxon>Metazoa</taxon>
        <taxon>Spiralia</taxon>
        <taxon>Lophotrochozoa</taxon>
        <taxon>Mollusca</taxon>
        <taxon>Gastropoda</taxon>
        <taxon>Heterobranchia</taxon>
        <taxon>Euthyneura</taxon>
        <taxon>Panpulmonata</taxon>
        <taxon>Sacoglossa</taxon>
        <taxon>Placobranchoidea</taxon>
        <taxon>Plakobranchidae</taxon>
        <taxon>Elysia</taxon>
    </lineage>
</organism>
<dbReference type="AlphaFoldDB" id="A0AAV4F8S2"/>
<comment type="caution">
    <text evidence="1">The sequence shown here is derived from an EMBL/GenBank/DDBJ whole genome shotgun (WGS) entry which is preliminary data.</text>
</comment>